<evidence type="ECO:0000313" key="2">
    <source>
        <dbReference type="EMBL" id="PQO35636.1"/>
    </source>
</evidence>
<evidence type="ECO:0000313" key="3">
    <source>
        <dbReference type="Proteomes" id="UP000240009"/>
    </source>
</evidence>
<dbReference type="EMBL" id="PUIA01000026">
    <property type="protein sequence ID" value="PQO35636.1"/>
    <property type="molecule type" value="Genomic_DNA"/>
</dbReference>
<dbReference type="SUPFAM" id="SSF51735">
    <property type="entry name" value="NAD(P)-binding Rossmann-fold domains"/>
    <property type="match status" value="1"/>
</dbReference>
<protein>
    <submittedName>
        <fullName evidence="2">NAD-dependent epimerase</fullName>
    </submittedName>
</protein>
<proteinExistence type="predicted"/>
<dbReference type="RefSeq" id="WP_105351892.1">
    <property type="nucleotide sequence ID" value="NZ_PUIA01000026.1"/>
</dbReference>
<dbReference type="InterPro" id="IPR036291">
    <property type="entry name" value="NAD(P)-bd_dom_sf"/>
</dbReference>
<dbReference type="AlphaFoldDB" id="A0A2S8FTX7"/>
<gene>
    <name evidence="2" type="ORF">C5Y96_08210</name>
</gene>
<dbReference type="InterPro" id="IPR016040">
    <property type="entry name" value="NAD(P)-bd_dom"/>
</dbReference>
<sequence length="242" mass="26763">MTVLVVGATGATGKLLVEQLLKRGHQVRVIVRSRDRLPDSVRSHPSITIVEANLLDLADEELGQHVSGCDAVASCLGHNLTFKGLFGNPRRLVTDATRRLCRAIEQAKPTGRVRFVLMNTAGNRNRDLDEPATFANRIVVGLIRWAVPPHADNEQASGVLRQEIGKNNSSLSWVVVRPDSLVNQSEVTEYELAPSPTRDPIFNAGTTSRINVAHFMADLATDREVWEKWVGQMPVIYNREEA</sequence>
<name>A0A2S8FTX7_9BACT</name>
<dbReference type="OrthoDB" id="9785372at2"/>
<reference evidence="2 3" key="1">
    <citation type="submission" date="2018-02" db="EMBL/GenBank/DDBJ databases">
        <title>Comparative genomes isolates from brazilian mangrove.</title>
        <authorList>
            <person name="Araujo J.E."/>
            <person name="Taketani R.G."/>
            <person name="Silva M.C.P."/>
            <person name="Loureco M.V."/>
            <person name="Andreote F.D."/>
        </authorList>
    </citation>
    <scope>NUCLEOTIDE SEQUENCE [LARGE SCALE GENOMIC DNA]</scope>
    <source>
        <strain evidence="2 3">HEX-2 MGV</strain>
    </source>
</reference>
<dbReference type="Proteomes" id="UP000240009">
    <property type="component" value="Unassembled WGS sequence"/>
</dbReference>
<dbReference type="Pfam" id="PF13460">
    <property type="entry name" value="NAD_binding_10"/>
    <property type="match status" value="1"/>
</dbReference>
<dbReference type="PANTHER" id="PTHR15020:SF11">
    <property type="entry name" value="OS06G0360300 PROTEIN"/>
    <property type="match status" value="1"/>
</dbReference>
<organism evidence="2 3">
    <name type="scientific">Blastopirellula marina</name>
    <dbReference type="NCBI Taxonomy" id="124"/>
    <lineage>
        <taxon>Bacteria</taxon>
        <taxon>Pseudomonadati</taxon>
        <taxon>Planctomycetota</taxon>
        <taxon>Planctomycetia</taxon>
        <taxon>Pirellulales</taxon>
        <taxon>Pirellulaceae</taxon>
        <taxon>Blastopirellula</taxon>
    </lineage>
</organism>
<dbReference type="Gene3D" id="3.40.50.720">
    <property type="entry name" value="NAD(P)-binding Rossmann-like Domain"/>
    <property type="match status" value="1"/>
</dbReference>
<dbReference type="PANTHER" id="PTHR15020">
    <property type="entry name" value="FLAVIN REDUCTASE-RELATED"/>
    <property type="match status" value="1"/>
</dbReference>
<comment type="caution">
    <text evidence="2">The sequence shown here is derived from an EMBL/GenBank/DDBJ whole genome shotgun (WGS) entry which is preliminary data.</text>
</comment>
<evidence type="ECO:0000259" key="1">
    <source>
        <dbReference type="Pfam" id="PF13460"/>
    </source>
</evidence>
<feature type="domain" description="NAD(P)-binding" evidence="1">
    <location>
        <begin position="7"/>
        <end position="222"/>
    </location>
</feature>
<accession>A0A2S8FTX7</accession>